<evidence type="ECO:0000256" key="4">
    <source>
        <dbReference type="ARBA" id="ARBA00022729"/>
    </source>
</evidence>
<evidence type="ECO:0000256" key="3">
    <source>
        <dbReference type="ARBA" id="ARBA00022679"/>
    </source>
</evidence>
<keyword evidence="3" id="KW-0808">Transferase</keyword>
<reference evidence="9 10" key="1">
    <citation type="submission" date="2019-09" db="EMBL/GenBank/DDBJ databases">
        <authorList>
            <person name="Chandra G."/>
            <person name="Truman W A."/>
        </authorList>
    </citation>
    <scope>NUCLEOTIDE SEQUENCE [LARGE SCALE GENOMIC DNA]</scope>
    <source>
        <strain evidence="9">PS900</strain>
    </source>
</reference>
<evidence type="ECO:0000313" key="10">
    <source>
        <dbReference type="Proteomes" id="UP000325723"/>
    </source>
</evidence>
<sequence length="505" mass="55933">MKRSIFIFLLSALSVLLAVPAINIVIAPSRDTINLKEKSFLYNMDFVSRWTAALLYPIGISTYPKQVIIGKDGWLYLGDLYQQTLSDDRRPASASDIEVGKQIGTATEAWSAYLIGEGVKVFQIMIGPNKGSIYPEHMPSWAKPALFNPTDALLAETGEEHYIDLRPPLLAAKETHREALYYKTDTHWNDFGAGVAFRAFAQKIGKSAPELKWPSDKVYELTRVTPRSGGDLANFLRLTASLPDDAPMIYASSLSVKTTQTDFATKQVLFQGGNPGIGAPAKPLLVTSVGALNDKKVLWLRDSFGTSLSPLMAATFKEVLQLHWEQAIKPGGSFTQLVDEWKPDYVFVTVVERDARTPWFAAYPPPGFVPKGRDFKAVRTATPVGANDLVQGPSENEYQIKGNDAFVDFALSNTVTQSDAQYLNIDLTCSGNASSVPLQLFWLEDGQPYYDEEHSARFSLRTGKYLINLRTIPKWSSVSAIKRLRVDIDAVNSCTHFQLNNPSFG</sequence>
<dbReference type="AlphaFoldDB" id="A0A8H2NU73"/>
<evidence type="ECO:0000256" key="1">
    <source>
        <dbReference type="ARBA" id="ARBA00004418"/>
    </source>
</evidence>
<protein>
    <recommendedName>
        <fullName evidence="8">AlgX/AlgJ SGNH hydrolase-like domain-containing protein</fullName>
    </recommendedName>
</protein>
<evidence type="ECO:0000256" key="2">
    <source>
        <dbReference type="ARBA" id="ARBA00005182"/>
    </source>
</evidence>
<evidence type="ECO:0000313" key="9">
    <source>
        <dbReference type="EMBL" id="VVP22493.1"/>
    </source>
</evidence>
<dbReference type="Pfam" id="PF16822">
    <property type="entry name" value="ALGX"/>
    <property type="match status" value="1"/>
</dbReference>
<dbReference type="UniPathway" id="UPA00286"/>
<organism evidence="9 10">
    <name type="scientific">Pseudomonas fluorescens</name>
    <dbReference type="NCBI Taxonomy" id="294"/>
    <lineage>
        <taxon>Bacteria</taxon>
        <taxon>Pseudomonadati</taxon>
        <taxon>Pseudomonadota</taxon>
        <taxon>Gammaproteobacteria</taxon>
        <taxon>Pseudomonadales</taxon>
        <taxon>Pseudomonadaceae</taxon>
        <taxon>Pseudomonas</taxon>
    </lineage>
</organism>
<dbReference type="CDD" id="cd14440">
    <property type="entry name" value="AlgX_N_like_3"/>
    <property type="match status" value="1"/>
</dbReference>
<dbReference type="GO" id="GO:0016746">
    <property type="term" value="F:acyltransferase activity"/>
    <property type="evidence" value="ECO:0007669"/>
    <property type="project" value="UniProtKB-KW"/>
</dbReference>
<comment type="caution">
    <text evidence="9">The sequence shown here is derived from an EMBL/GenBank/DDBJ whole genome shotgun (WGS) entry which is preliminary data.</text>
</comment>
<comment type="subcellular location">
    <subcellularLocation>
        <location evidence="1">Periplasm</location>
    </subcellularLocation>
</comment>
<keyword evidence="5" id="KW-0574">Periplasm</keyword>
<dbReference type="GO" id="GO:0042597">
    <property type="term" value="C:periplasmic space"/>
    <property type="evidence" value="ECO:0007669"/>
    <property type="project" value="UniProtKB-SubCell"/>
</dbReference>
<feature type="domain" description="AlgX/AlgJ SGNH hydrolase-like" evidence="8">
    <location>
        <begin position="67"/>
        <end position="247"/>
    </location>
</feature>
<evidence type="ECO:0000259" key="8">
    <source>
        <dbReference type="Pfam" id="PF16822"/>
    </source>
</evidence>
<evidence type="ECO:0000256" key="7">
    <source>
        <dbReference type="ARBA" id="ARBA00023315"/>
    </source>
</evidence>
<keyword evidence="7" id="KW-0012">Acyltransferase</keyword>
<dbReference type="Proteomes" id="UP000325723">
    <property type="component" value="Unassembled WGS sequence"/>
</dbReference>
<name>A0A8H2NU73_PSEFL</name>
<keyword evidence="4" id="KW-0732">Signal</keyword>
<dbReference type="EMBL" id="CABVIE010000012">
    <property type="protein sequence ID" value="VVP22493.1"/>
    <property type="molecule type" value="Genomic_DNA"/>
</dbReference>
<dbReference type="InterPro" id="IPR031811">
    <property type="entry name" value="ALGX/ALGJ_SGNH-like"/>
</dbReference>
<gene>
    <name evidence="9" type="ORF">PS900_03929</name>
</gene>
<evidence type="ECO:0000256" key="5">
    <source>
        <dbReference type="ARBA" id="ARBA00022764"/>
    </source>
</evidence>
<accession>A0A8H2NU73</accession>
<proteinExistence type="predicted"/>
<dbReference type="RefSeq" id="WP_150758691.1">
    <property type="nucleotide sequence ID" value="NZ_CABVIE010000012.1"/>
</dbReference>
<evidence type="ECO:0000256" key="6">
    <source>
        <dbReference type="ARBA" id="ARBA00022841"/>
    </source>
</evidence>
<dbReference type="GO" id="GO:0042121">
    <property type="term" value="P:alginic acid biosynthetic process"/>
    <property type="evidence" value="ECO:0007669"/>
    <property type="project" value="UniProtKB-UniPathway"/>
</dbReference>
<comment type="pathway">
    <text evidence="2">Glycan biosynthesis; alginate biosynthesis.</text>
</comment>
<keyword evidence="6" id="KW-0016">Alginate biosynthesis</keyword>